<dbReference type="SUPFAM" id="SSF52218">
    <property type="entry name" value="Flavoproteins"/>
    <property type="match status" value="1"/>
</dbReference>
<proteinExistence type="predicted"/>
<dbReference type="PROSITE" id="PS00198">
    <property type="entry name" value="4FE4S_FER_1"/>
    <property type="match status" value="2"/>
</dbReference>
<dbReference type="AlphaFoldDB" id="A0A9D1QYV6"/>
<name>A0A9D1QYV6_9BACT</name>
<sequence length="263" mass="28203">MDIKRLHVAYFSPTGTTERTLRLVAEGFGCAETVWHDWGDPETRALPLDCGADEALIVGMPVYYGRIPSLFHAGLPVRGRRTPFVAVAVYGNRHYDDALLELKTLGEQAGCVTTGAGAFVAQHSLNPDMGRGRPDASDAAAMRGFGKALRAKLDGVSGEVPPLDVPGNAPYRAYQPTPFAPALLDAESCLHCGLCARVCPVRIIDPETFLVSAPERCLFCFGCVRACPVSVRGPRPEAAEAFAAKMAGLAARCTVRRDPETFL</sequence>
<evidence type="ECO:0000259" key="4">
    <source>
        <dbReference type="PROSITE" id="PS51379"/>
    </source>
</evidence>
<evidence type="ECO:0000313" key="5">
    <source>
        <dbReference type="EMBL" id="HIW78453.1"/>
    </source>
</evidence>
<reference evidence="5" key="1">
    <citation type="journal article" date="2021" name="PeerJ">
        <title>Extensive microbial diversity within the chicken gut microbiome revealed by metagenomics and culture.</title>
        <authorList>
            <person name="Gilroy R."/>
            <person name="Ravi A."/>
            <person name="Getino M."/>
            <person name="Pursley I."/>
            <person name="Horton D.L."/>
            <person name="Alikhan N.F."/>
            <person name="Baker D."/>
            <person name="Gharbi K."/>
            <person name="Hall N."/>
            <person name="Watson M."/>
            <person name="Adriaenssens E.M."/>
            <person name="Foster-Nyarko E."/>
            <person name="Jarju S."/>
            <person name="Secka A."/>
            <person name="Antonio M."/>
            <person name="Oren A."/>
            <person name="Chaudhuri R.R."/>
            <person name="La Ragione R."/>
            <person name="Hildebrand F."/>
            <person name="Pallen M.J."/>
        </authorList>
    </citation>
    <scope>NUCLEOTIDE SEQUENCE</scope>
    <source>
        <strain evidence="5">ChiSxjej5B17-1746</strain>
    </source>
</reference>
<dbReference type="Gene3D" id="3.30.70.20">
    <property type="match status" value="1"/>
</dbReference>
<protein>
    <submittedName>
        <fullName evidence="5">4Fe-4S dicluster domain-containing protein</fullName>
    </submittedName>
</protein>
<organism evidence="5 6">
    <name type="scientific">Candidatus Bilophila faecipullorum</name>
    <dbReference type="NCBI Taxonomy" id="2838482"/>
    <lineage>
        <taxon>Bacteria</taxon>
        <taxon>Pseudomonadati</taxon>
        <taxon>Thermodesulfobacteriota</taxon>
        <taxon>Desulfovibrionia</taxon>
        <taxon>Desulfovibrionales</taxon>
        <taxon>Desulfovibrionaceae</taxon>
        <taxon>Bilophila</taxon>
    </lineage>
</organism>
<dbReference type="Proteomes" id="UP000824264">
    <property type="component" value="Unassembled WGS sequence"/>
</dbReference>
<dbReference type="Gene3D" id="3.40.50.360">
    <property type="match status" value="1"/>
</dbReference>
<reference evidence="5" key="2">
    <citation type="submission" date="2021-04" db="EMBL/GenBank/DDBJ databases">
        <authorList>
            <person name="Gilroy R."/>
        </authorList>
    </citation>
    <scope>NUCLEOTIDE SEQUENCE</scope>
    <source>
        <strain evidence="5">ChiSxjej5B17-1746</strain>
    </source>
</reference>
<dbReference type="SUPFAM" id="SSF54862">
    <property type="entry name" value="4Fe-4S ferredoxins"/>
    <property type="match status" value="1"/>
</dbReference>
<keyword evidence="3" id="KW-0411">Iron-sulfur</keyword>
<accession>A0A9D1QYV6</accession>
<dbReference type="GO" id="GO:0051536">
    <property type="term" value="F:iron-sulfur cluster binding"/>
    <property type="evidence" value="ECO:0007669"/>
    <property type="project" value="UniProtKB-KW"/>
</dbReference>
<feature type="domain" description="4Fe-4S ferredoxin-type" evidence="4">
    <location>
        <begin position="214"/>
        <end position="237"/>
    </location>
</feature>
<feature type="domain" description="4Fe-4S ferredoxin-type" evidence="4">
    <location>
        <begin position="180"/>
        <end position="209"/>
    </location>
</feature>
<evidence type="ECO:0000313" key="6">
    <source>
        <dbReference type="Proteomes" id="UP000824264"/>
    </source>
</evidence>
<dbReference type="PROSITE" id="PS51379">
    <property type="entry name" value="4FE4S_FER_2"/>
    <property type="match status" value="2"/>
</dbReference>
<keyword evidence="2" id="KW-0408">Iron</keyword>
<dbReference type="Pfam" id="PF13237">
    <property type="entry name" value="Fer4_10"/>
    <property type="match status" value="1"/>
</dbReference>
<evidence type="ECO:0000256" key="2">
    <source>
        <dbReference type="ARBA" id="ARBA00023004"/>
    </source>
</evidence>
<gene>
    <name evidence="5" type="ORF">H9874_04825</name>
</gene>
<dbReference type="EMBL" id="DXGI01000173">
    <property type="protein sequence ID" value="HIW78453.1"/>
    <property type="molecule type" value="Genomic_DNA"/>
</dbReference>
<evidence type="ECO:0000256" key="1">
    <source>
        <dbReference type="ARBA" id="ARBA00022723"/>
    </source>
</evidence>
<evidence type="ECO:0000256" key="3">
    <source>
        <dbReference type="ARBA" id="ARBA00023014"/>
    </source>
</evidence>
<keyword evidence="1" id="KW-0479">Metal-binding</keyword>
<dbReference type="InterPro" id="IPR017896">
    <property type="entry name" value="4Fe4S_Fe-S-bd"/>
</dbReference>
<dbReference type="InterPro" id="IPR029039">
    <property type="entry name" value="Flavoprotein-like_sf"/>
</dbReference>
<comment type="caution">
    <text evidence="5">The sequence shown here is derived from an EMBL/GenBank/DDBJ whole genome shotgun (WGS) entry which is preliminary data.</text>
</comment>
<dbReference type="GO" id="GO:0046872">
    <property type="term" value="F:metal ion binding"/>
    <property type="evidence" value="ECO:0007669"/>
    <property type="project" value="UniProtKB-KW"/>
</dbReference>
<dbReference type="InterPro" id="IPR017900">
    <property type="entry name" value="4Fe4S_Fe_S_CS"/>
</dbReference>